<dbReference type="Proteomes" id="UP000095230">
    <property type="component" value="Unassembled WGS sequence"/>
</dbReference>
<evidence type="ECO:0000256" key="1">
    <source>
        <dbReference type="SAM" id="Phobius"/>
    </source>
</evidence>
<keyword evidence="1" id="KW-0812">Transmembrane</keyword>
<keyword evidence="1" id="KW-1133">Transmembrane helix</keyword>
<evidence type="ECO:0000313" key="2">
    <source>
        <dbReference type="EMBL" id="GIU38669.1"/>
    </source>
</evidence>
<keyword evidence="5" id="KW-1185">Reference proteome</keyword>
<protein>
    <submittedName>
        <fullName evidence="3">Uncharacterized protein</fullName>
    </submittedName>
</protein>
<reference evidence="3 4" key="1">
    <citation type="submission" date="2016-07" db="EMBL/GenBank/DDBJ databases">
        <title>Whole-genome of two Shewanella species isolated from a digestive organ of sea cucumber Apostichopus japonicus Selenka 1867.</title>
        <authorList>
            <person name="Hong H.-H."/>
            <person name="Choi H."/>
            <person name="Cheon S."/>
            <person name="Oh J.-S."/>
            <person name="Lee H.-G."/>
            <person name="Park C."/>
        </authorList>
    </citation>
    <scope>NUCLEOTIDE SEQUENCE [LARGE SCALE GENOMIC DNA]</scope>
    <source>
        <strain evidence="3 4">CSB03KR</strain>
    </source>
</reference>
<dbReference type="STRING" id="23.BEL05_13215"/>
<gene>
    <name evidence="3" type="ORF">BEL05_13215</name>
    <name evidence="2" type="ORF">TUM3794_11510</name>
</gene>
<evidence type="ECO:0000313" key="5">
    <source>
        <dbReference type="Proteomes" id="UP000773469"/>
    </source>
</evidence>
<accession>A0A1E5IRP5</accession>
<evidence type="ECO:0000313" key="3">
    <source>
        <dbReference type="EMBL" id="OEG73226.1"/>
    </source>
</evidence>
<sequence length="84" mass="9474">MLSNRGYDVEHKYRAAAQLKSLMANGIDYKLSNCKLVGWLVIFLSCWAVSLKVAAYTLSNKFPIEAKSVWCQYGFEHNVGSILI</sequence>
<dbReference type="EMBL" id="BPEU01000007">
    <property type="protein sequence ID" value="GIU38669.1"/>
    <property type="molecule type" value="Genomic_DNA"/>
</dbReference>
<dbReference type="AlphaFoldDB" id="A0A1E5IRP5"/>
<dbReference type="Proteomes" id="UP000773469">
    <property type="component" value="Unassembled WGS sequence"/>
</dbReference>
<keyword evidence="1" id="KW-0472">Membrane</keyword>
<comment type="caution">
    <text evidence="3">The sequence shown here is derived from an EMBL/GenBank/DDBJ whole genome shotgun (WGS) entry which is preliminary data.</text>
</comment>
<reference evidence="2 5" key="2">
    <citation type="submission" date="2021-05" db="EMBL/GenBank/DDBJ databases">
        <title>Molecular characterization for Shewanella algae harboring chromosomal blaOXA-55-like strains isolated from clinical and environment sample.</title>
        <authorList>
            <person name="Ohama Y."/>
            <person name="Aoki K."/>
            <person name="Harada S."/>
            <person name="Moriya K."/>
            <person name="Ishii Y."/>
            <person name="Tateda K."/>
        </authorList>
    </citation>
    <scope>NUCLEOTIDE SEQUENCE [LARGE SCALE GENOMIC DNA]</scope>
    <source>
        <strain evidence="2 5">MBTL60-118</strain>
    </source>
</reference>
<proteinExistence type="predicted"/>
<organism evidence="3 4">
    <name type="scientific">Shewanella colwelliana</name>
    <name type="common">Alteromonas colwelliana</name>
    <dbReference type="NCBI Taxonomy" id="23"/>
    <lineage>
        <taxon>Bacteria</taxon>
        <taxon>Pseudomonadati</taxon>
        <taxon>Pseudomonadota</taxon>
        <taxon>Gammaproteobacteria</taxon>
        <taxon>Alteromonadales</taxon>
        <taxon>Shewanellaceae</taxon>
        <taxon>Shewanella</taxon>
    </lineage>
</organism>
<dbReference type="EMBL" id="MCBT01000043">
    <property type="protein sequence ID" value="OEG73226.1"/>
    <property type="molecule type" value="Genomic_DNA"/>
</dbReference>
<evidence type="ECO:0000313" key="4">
    <source>
        <dbReference type="Proteomes" id="UP000095230"/>
    </source>
</evidence>
<feature type="transmembrane region" description="Helical" evidence="1">
    <location>
        <begin position="36"/>
        <end position="58"/>
    </location>
</feature>
<name>A0A1E5IRP5_SHECO</name>